<dbReference type="AlphaFoldDB" id="A0A140KZK3"/>
<evidence type="ECO:0000313" key="2">
    <source>
        <dbReference type="EMBL" id="KXG73728.1"/>
    </source>
</evidence>
<feature type="transmembrane region" description="Helical" evidence="1">
    <location>
        <begin position="90"/>
        <end position="108"/>
    </location>
</feature>
<evidence type="ECO:0000313" key="3">
    <source>
        <dbReference type="Proteomes" id="UP000070456"/>
    </source>
</evidence>
<feature type="transmembrane region" description="Helical" evidence="1">
    <location>
        <begin position="32"/>
        <end position="51"/>
    </location>
</feature>
<keyword evidence="1" id="KW-0812">Transmembrane</keyword>
<dbReference type="OrthoDB" id="10003007at2"/>
<feature type="transmembrane region" description="Helical" evidence="1">
    <location>
        <begin position="231"/>
        <end position="255"/>
    </location>
</feature>
<sequence>MIQLLQDKPESRKYKNLQSDLKKAGLRISPEAFLAITYIFPLVVVFLLIAIKYTNVINTLVNIEKVREVAENLNKPEIAQISLKITSTGWIFLLISALIANMLPKWVLKLIIEIKKGLGEKEILMLQTYTIIMLKVGKPVKQILISLYERASAYKEPLELAINTFSSDPNLALQTLKNSVASEGFGKICTALEQSLNYDRTISLAYLENHRILGKEINKQLRIRKNTRKKIIGVLLMIFPLVALLAIGSYPWLIFTLKQIDNVPM</sequence>
<keyword evidence="1" id="KW-0472">Membrane</keyword>
<dbReference type="RefSeq" id="WP_157065036.1">
    <property type="nucleotide sequence ID" value="NZ_LOEE01000080.1"/>
</dbReference>
<reference evidence="2 3" key="1">
    <citation type="submission" date="2015-12" db="EMBL/GenBank/DDBJ databases">
        <title>Draft genome sequence of the thermoanaerobe Thermotalea metallivorans, an isolate from the runoff channel of the Great Artesian Basin, Australia.</title>
        <authorList>
            <person name="Patel B.K."/>
        </authorList>
    </citation>
    <scope>NUCLEOTIDE SEQUENCE [LARGE SCALE GENOMIC DNA]</scope>
    <source>
        <strain evidence="2 3">B2-1</strain>
    </source>
</reference>
<dbReference type="STRING" id="520762.AN619_29460"/>
<keyword evidence="1" id="KW-1133">Transmembrane helix</keyword>
<evidence type="ECO:0008006" key="4">
    <source>
        <dbReference type="Google" id="ProtNLM"/>
    </source>
</evidence>
<proteinExistence type="predicted"/>
<evidence type="ECO:0000256" key="1">
    <source>
        <dbReference type="SAM" id="Phobius"/>
    </source>
</evidence>
<gene>
    <name evidence="2" type="ORF">AN619_29460</name>
</gene>
<dbReference type="EMBL" id="LOEE01000080">
    <property type="protein sequence ID" value="KXG73728.1"/>
    <property type="molecule type" value="Genomic_DNA"/>
</dbReference>
<keyword evidence="3" id="KW-1185">Reference proteome</keyword>
<organism evidence="2 3">
    <name type="scientific">Thermotalea metallivorans</name>
    <dbReference type="NCBI Taxonomy" id="520762"/>
    <lineage>
        <taxon>Bacteria</taxon>
        <taxon>Bacillati</taxon>
        <taxon>Bacillota</taxon>
        <taxon>Clostridia</taxon>
        <taxon>Peptostreptococcales</taxon>
        <taxon>Thermotaleaceae</taxon>
        <taxon>Thermotalea</taxon>
    </lineage>
</organism>
<protein>
    <recommendedName>
        <fullName evidence="4">Type II secretion system protein GspF domain-containing protein</fullName>
    </recommendedName>
</protein>
<name>A0A140KZK3_9FIRM</name>
<dbReference type="Proteomes" id="UP000070456">
    <property type="component" value="Unassembled WGS sequence"/>
</dbReference>
<accession>A0A140KZK3</accession>
<comment type="caution">
    <text evidence="2">The sequence shown here is derived from an EMBL/GenBank/DDBJ whole genome shotgun (WGS) entry which is preliminary data.</text>
</comment>